<comment type="subunit">
    <text evidence="7">The basal body constitutes a major portion of the flagellar organelle and consists of four rings (L,P,S, and M) mounted on a central rod.</text>
</comment>
<dbReference type="EMBL" id="JAPDOB010000001">
    <property type="protein sequence ID" value="MCW3797162.1"/>
    <property type="molecule type" value="Genomic_DNA"/>
</dbReference>
<sequence>MRHLLVIAAALALTGCAVANTVTSVGRAPRFSKPTEVPAPALEPSIASSGRSDQAPAPSVPREAVTEAALEPTASLFRAGASGLFRDNRAYQKGDILIVRVAVNDSASLSNTTVRTRTGNEIASLASLLGVDKLIDRVLPGKAPSASVGGDSKSGSNGSGSINRAEKLNLTLSAVVTDVGPNGNLLIRARQEMRVNNELRELVVTGLIRPQDVARDNSIQHTQIAEARVLYGGRGQLTSAQQARWGQQIYDALFPF</sequence>
<dbReference type="HAMAP" id="MF_00415">
    <property type="entry name" value="FlgH"/>
    <property type="match status" value="1"/>
</dbReference>
<evidence type="ECO:0000313" key="11">
    <source>
        <dbReference type="Proteomes" id="UP001526246"/>
    </source>
</evidence>
<evidence type="ECO:0000256" key="5">
    <source>
        <dbReference type="ARBA" id="ARBA00023143"/>
    </source>
</evidence>
<keyword evidence="5 7" id="KW-0975">Bacterial flagellum</keyword>
<dbReference type="PRINTS" id="PR01008">
    <property type="entry name" value="FLGLRINGFLGH"/>
</dbReference>
<feature type="region of interest" description="Disordered" evidence="8">
    <location>
        <begin position="142"/>
        <end position="161"/>
    </location>
</feature>
<comment type="caution">
    <text evidence="10">The sequence shown here is derived from an EMBL/GenBank/DDBJ whole genome shotgun (WGS) entry which is preliminary data.</text>
</comment>
<evidence type="ECO:0000256" key="2">
    <source>
        <dbReference type="ARBA" id="ARBA00006929"/>
    </source>
</evidence>
<evidence type="ECO:0000256" key="8">
    <source>
        <dbReference type="SAM" id="MobiDB-lite"/>
    </source>
</evidence>
<evidence type="ECO:0000256" key="4">
    <source>
        <dbReference type="ARBA" id="ARBA00023136"/>
    </source>
</evidence>
<dbReference type="PROSITE" id="PS51257">
    <property type="entry name" value="PROKAR_LIPOPROTEIN"/>
    <property type="match status" value="1"/>
</dbReference>
<keyword evidence="6 7" id="KW-0998">Cell outer membrane</keyword>
<dbReference type="RefSeq" id="WP_264881293.1">
    <property type="nucleotide sequence ID" value="NZ_JAPDOB010000001.1"/>
</dbReference>
<gene>
    <name evidence="7" type="primary">flgH</name>
    <name evidence="10" type="ORF">OMW55_04985</name>
</gene>
<evidence type="ECO:0000256" key="3">
    <source>
        <dbReference type="ARBA" id="ARBA00022729"/>
    </source>
</evidence>
<keyword evidence="10" id="KW-0969">Cilium</keyword>
<feature type="compositionally biased region" description="Low complexity" evidence="8">
    <location>
        <begin position="147"/>
        <end position="161"/>
    </location>
</feature>
<organism evidence="10 11">
    <name type="scientific">Sphingomonas arvum</name>
    <dbReference type="NCBI Taxonomy" id="2992113"/>
    <lineage>
        <taxon>Bacteria</taxon>
        <taxon>Pseudomonadati</taxon>
        <taxon>Pseudomonadota</taxon>
        <taxon>Alphaproteobacteria</taxon>
        <taxon>Sphingomonadales</taxon>
        <taxon>Sphingomonadaceae</taxon>
        <taxon>Sphingomonas</taxon>
    </lineage>
</organism>
<dbReference type="PANTHER" id="PTHR34933">
    <property type="entry name" value="FLAGELLAR L-RING PROTEIN"/>
    <property type="match status" value="1"/>
</dbReference>
<proteinExistence type="inferred from homology"/>
<dbReference type="Proteomes" id="UP001526246">
    <property type="component" value="Unassembled WGS sequence"/>
</dbReference>
<protein>
    <recommendedName>
        <fullName evidence="7">Flagellar L-ring protein</fullName>
    </recommendedName>
    <alternativeName>
        <fullName evidence="7">Basal body L-ring protein</fullName>
    </alternativeName>
</protein>
<keyword evidence="4 7" id="KW-0472">Membrane</keyword>
<comment type="subcellular location">
    <subcellularLocation>
        <location evidence="7">Cell outer membrane</location>
        <topology evidence="7">Lipid-anchor</topology>
    </subcellularLocation>
    <subcellularLocation>
        <location evidence="7">Bacterial flagellum basal body</location>
    </subcellularLocation>
</comment>
<keyword evidence="10" id="KW-0966">Cell projection</keyword>
<evidence type="ECO:0000313" key="10">
    <source>
        <dbReference type="EMBL" id="MCW3797162.1"/>
    </source>
</evidence>
<name>A0ABT3JDL0_9SPHN</name>
<accession>A0ABT3JDL0</accession>
<reference evidence="10 11" key="1">
    <citation type="submission" date="2022-10" db="EMBL/GenBank/DDBJ databases">
        <title>Sphingomonas sp.</title>
        <authorList>
            <person name="Jin C."/>
        </authorList>
    </citation>
    <scope>NUCLEOTIDE SEQUENCE [LARGE SCALE GENOMIC DNA]</scope>
    <source>
        <strain evidence="10 11">BN140010</strain>
    </source>
</reference>
<keyword evidence="11" id="KW-1185">Reference proteome</keyword>
<dbReference type="Pfam" id="PF02107">
    <property type="entry name" value="FlgH"/>
    <property type="match status" value="1"/>
</dbReference>
<feature type="region of interest" description="Disordered" evidence="8">
    <location>
        <begin position="28"/>
        <end position="65"/>
    </location>
</feature>
<feature type="signal peptide" evidence="9">
    <location>
        <begin position="1"/>
        <end position="19"/>
    </location>
</feature>
<evidence type="ECO:0000256" key="7">
    <source>
        <dbReference type="HAMAP-Rule" id="MF_00415"/>
    </source>
</evidence>
<keyword evidence="10" id="KW-0282">Flagellum</keyword>
<evidence type="ECO:0000256" key="6">
    <source>
        <dbReference type="ARBA" id="ARBA00023237"/>
    </source>
</evidence>
<evidence type="ECO:0000256" key="9">
    <source>
        <dbReference type="SAM" id="SignalP"/>
    </source>
</evidence>
<dbReference type="InterPro" id="IPR000527">
    <property type="entry name" value="Flag_Lring"/>
</dbReference>
<evidence type="ECO:0000256" key="1">
    <source>
        <dbReference type="ARBA" id="ARBA00002591"/>
    </source>
</evidence>
<keyword evidence="3 7" id="KW-0732">Signal</keyword>
<comment type="similarity">
    <text evidence="2 7">Belongs to the FlgH family.</text>
</comment>
<comment type="function">
    <text evidence="1 7">Assembles around the rod to form the L-ring and probably protects the motor/basal body from shearing forces during rotation.</text>
</comment>
<dbReference type="PANTHER" id="PTHR34933:SF1">
    <property type="entry name" value="FLAGELLAR L-RING PROTEIN"/>
    <property type="match status" value="1"/>
</dbReference>
<keyword evidence="7" id="KW-0449">Lipoprotein</keyword>
<feature type="chain" id="PRO_5046389216" description="Flagellar L-ring protein" evidence="9">
    <location>
        <begin position="20"/>
        <end position="256"/>
    </location>
</feature>